<keyword evidence="8" id="KW-1185">Reference proteome</keyword>
<keyword evidence="3" id="KW-0862">Zinc</keyword>
<dbReference type="GO" id="GO:0043565">
    <property type="term" value="F:sequence-specific DNA binding"/>
    <property type="evidence" value="ECO:0007669"/>
    <property type="project" value="InterPro"/>
</dbReference>
<dbReference type="PROSITE" id="PS50114">
    <property type="entry name" value="GATA_ZN_FINGER_2"/>
    <property type="match status" value="1"/>
</dbReference>
<evidence type="ECO:0000256" key="2">
    <source>
        <dbReference type="ARBA" id="ARBA00022771"/>
    </source>
</evidence>
<dbReference type="GO" id="GO:0008270">
    <property type="term" value="F:zinc ion binding"/>
    <property type="evidence" value="ECO:0007669"/>
    <property type="project" value="UniProtKB-KW"/>
</dbReference>
<dbReference type="SUPFAM" id="SSF57716">
    <property type="entry name" value="Glucocorticoid receptor-like (DNA-binding domain)"/>
    <property type="match status" value="1"/>
</dbReference>
<dbReference type="EMBL" id="JAEPRC010000098">
    <property type="protein sequence ID" value="KAG2209309.1"/>
    <property type="molecule type" value="Genomic_DNA"/>
</dbReference>
<evidence type="ECO:0000256" key="3">
    <source>
        <dbReference type="ARBA" id="ARBA00022833"/>
    </source>
</evidence>
<evidence type="ECO:0000256" key="4">
    <source>
        <dbReference type="PROSITE-ProRule" id="PRU00094"/>
    </source>
</evidence>
<dbReference type="InterPro" id="IPR051140">
    <property type="entry name" value="GATA_TF"/>
</dbReference>
<evidence type="ECO:0000313" key="7">
    <source>
        <dbReference type="EMBL" id="KAG2209309.1"/>
    </source>
</evidence>
<evidence type="ECO:0000256" key="1">
    <source>
        <dbReference type="ARBA" id="ARBA00022723"/>
    </source>
</evidence>
<dbReference type="GO" id="GO:0006355">
    <property type="term" value="P:regulation of DNA-templated transcription"/>
    <property type="evidence" value="ECO:0007669"/>
    <property type="project" value="InterPro"/>
</dbReference>
<dbReference type="SMART" id="SM00401">
    <property type="entry name" value="ZnF_GATA"/>
    <property type="match status" value="1"/>
</dbReference>
<evidence type="ECO:0000256" key="5">
    <source>
        <dbReference type="SAM" id="MobiDB-lite"/>
    </source>
</evidence>
<keyword evidence="1" id="KW-0479">Metal-binding</keyword>
<proteinExistence type="predicted"/>
<accession>A0A8H7RDC2</accession>
<dbReference type="CDD" id="cd00202">
    <property type="entry name" value="ZnF_GATA"/>
    <property type="match status" value="1"/>
</dbReference>
<evidence type="ECO:0000259" key="6">
    <source>
        <dbReference type="PROSITE" id="PS50114"/>
    </source>
</evidence>
<dbReference type="InterPro" id="IPR013088">
    <property type="entry name" value="Znf_NHR/GATA"/>
</dbReference>
<reference evidence="7" key="1">
    <citation type="submission" date="2020-12" db="EMBL/GenBank/DDBJ databases">
        <title>Metabolic potential, ecology and presence of endohyphal bacteria is reflected in genomic diversity of Mucoromycotina.</title>
        <authorList>
            <person name="Muszewska A."/>
            <person name="Okrasinska A."/>
            <person name="Steczkiewicz K."/>
            <person name="Drgas O."/>
            <person name="Orlowska M."/>
            <person name="Perlinska-Lenart U."/>
            <person name="Aleksandrzak-Piekarczyk T."/>
            <person name="Szatraj K."/>
            <person name="Zielenkiewicz U."/>
            <person name="Pilsyk S."/>
            <person name="Malc E."/>
            <person name="Mieczkowski P."/>
            <person name="Kruszewska J.S."/>
            <person name="Biernat P."/>
            <person name="Pawlowska J."/>
        </authorList>
    </citation>
    <scope>NUCLEOTIDE SEQUENCE</scope>
    <source>
        <strain evidence="7">CBS 226.32</strain>
    </source>
</reference>
<dbReference type="PANTHER" id="PTHR45658">
    <property type="entry name" value="GATA TRANSCRIPTION FACTOR"/>
    <property type="match status" value="1"/>
</dbReference>
<feature type="region of interest" description="Disordered" evidence="5">
    <location>
        <begin position="178"/>
        <end position="235"/>
    </location>
</feature>
<organism evidence="7 8">
    <name type="scientific">Mucor plumbeus</name>
    <dbReference type="NCBI Taxonomy" id="97098"/>
    <lineage>
        <taxon>Eukaryota</taxon>
        <taxon>Fungi</taxon>
        <taxon>Fungi incertae sedis</taxon>
        <taxon>Mucoromycota</taxon>
        <taxon>Mucoromycotina</taxon>
        <taxon>Mucoromycetes</taxon>
        <taxon>Mucorales</taxon>
        <taxon>Mucorineae</taxon>
        <taxon>Mucoraceae</taxon>
        <taxon>Mucor</taxon>
    </lineage>
</organism>
<dbReference type="InterPro" id="IPR000679">
    <property type="entry name" value="Znf_GATA"/>
</dbReference>
<dbReference type="Pfam" id="PF00320">
    <property type="entry name" value="GATA"/>
    <property type="match status" value="1"/>
</dbReference>
<dbReference type="OrthoDB" id="2162994at2759"/>
<dbReference type="AlphaFoldDB" id="A0A8H7RDC2"/>
<feature type="compositionally biased region" description="Low complexity" evidence="5">
    <location>
        <begin position="348"/>
        <end position="365"/>
    </location>
</feature>
<dbReference type="Gene3D" id="3.30.50.10">
    <property type="entry name" value="Erythroid Transcription Factor GATA-1, subunit A"/>
    <property type="match status" value="1"/>
</dbReference>
<protein>
    <recommendedName>
        <fullName evidence="6">GATA-type domain-containing protein</fullName>
    </recommendedName>
</protein>
<dbReference type="Proteomes" id="UP000650833">
    <property type="component" value="Unassembled WGS sequence"/>
</dbReference>
<feature type="region of interest" description="Disordered" evidence="5">
    <location>
        <begin position="278"/>
        <end position="365"/>
    </location>
</feature>
<feature type="compositionally biased region" description="Polar residues" evidence="5">
    <location>
        <begin position="278"/>
        <end position="297"/>
    </location>
</feature>
<keyword evidence="2 4" id="KW-0863">Zinc-finger</keyword>
<comment type="caution">
    <text evidence="7">The sequence shown here is derived from an EMBL/GenBank/DDBJ whole genome shotgun (WGS) entry which is preliminary data.</text>
</comment>
<gene>
    <name evidence="7" type="ORF">INT46_003978</name>
</gene>
<feature type="domain" description="GATA-type" evidence="6">
    <location>
        <begin position="230"/>
        <end position="266"/>
    </location>
</feature>
<evidence type="ECO:0000313" key="8">
    <source>
        <dbReference type="Proteomes" id="UP000650833"/>
    </source>
</evidence>
<sequence>MNTFPRYTGYGLYNYCYQILEEANITLDGKFSVCASFYNVFCGGKDPKKQQLVAVIFCLEDKEKRYRELAVTDSKEYFELPKEALINFFNDKEAVVSIRLFEKVYSRDNCSSLGFQNVRFNLHETRSKVVSFRFSDISIQVKRALEKIHTNFEETFNYMTEMRALHQKQVMREETTPKNIKLENDMNQNPLEPKNLIDLDKSKSSPTKSKILMPNKPRPKSSDTTHNNNNDNNRECLYCGRKTTPMWRRGPDGPGTLCNACGVKWRHGKILCDKNDTKAASPTVTTNKKVDSINTRLPSLRAKRKSTEDTSTSIPPTKYQKEKKSTPVVAMNSLDHVNKSKNNDNDDSLLVSNSVSSSSSASPHSANLKYYHHSSMNTTIIEDDVAYHDHHSFGVDAVEAATVLTLLKRS</sequence>
<name>A0A8H7RDC2_9FUNG</name>